<feature type="transmembrane region" description="Helical" evidence="1">
    <location>
        <begin position="20"/>
        <end position="43"/>
    </location>
</feature>
<sequence>MIEKARFFLVPTVKEELLRLFFCFLGSVCPSVLWENGGIYAVIGQLPFEVF</sequence>
<keyword evidence="1" id="KW-1133">Transmembrane helix</keyword>
<keyword evidence="1" id="KW-0472">Membrane</keyword>
<gene>
    <name evidence="2" type="ORF">COLO4_35395</name>
</gene>
<dbReference type="AlphaFoldDB" id="A0A1R3GH62"/>
<evidence type="ECO:0000256" key="1">
    <source>
        <dbReference type="SAM" id="Phobius"/>
    </source>
</evidence>
<keyword evidence="3" id="KW-1185">Reference proteome</keyword>
<reference evidence="3" key="1">
    <citation type="submission" date="2013-09" db="EMBL/GenBank/DDBJ databases">
        <title>Corchorus olitorius genome sequencing.</title>
        <authorList>
            <person name="Alam M."/>
            <person name="Haque M.S."/>
            <person name="Islam M.S."/>
            <person name="Emdad E.M."/>
            <person name="Islam M.M."/>
            <person name="Ahmed B."/>
            <person name="Halim A."/>
            <person name="Hossen Q.M.M."/>
            <person name="Hossain M.Z."/>
            <person name="Ahmed R."/>
            <person name="Khan M.M."/>
            <person name="Islam R."/>
            <person name="Rashid M.M."/>
            <person name="Khan S.A."/>
            <person name="Rahman M.S."/>
            <person name="Alam M."/>
            <person name="Yahiya A.S."/>
            <person name="Khan M.S."/>
            <person name="Azam M.S."/>
            <person name="Haque T."/>
            <person name="Lashkar M.Z.H."/>
            <person name="Akhand A.I."/>
            <person name="Morshed G."/>
            <person name="Roy S."/>
            <person name="Uddin K.S."/>
            <person name="Rabeya T."/>
            <person name="Hossain A.S."/>
            <person name="Chowdhury A."/>
            <person name="Snigdha A.R."/>
            <person name="Mortoza M.S."/>
            <person name="Matin S.A."/>
            <person name="Hoque S.M.E."/>
            <person name="Islam M.K."/>
            <person name="Roy D.K."/>
            <person name="Haider R."/>
            <person name="Moosa M.M."/>
            <person name="Elias S.M."/>
            <person name="Hasan A.M."/>
            <person name="Jahan S."/>
            <person name="Shafiuddin M."/>
            <person name="Mahmood N."/>
            <person name="Shommy N.S."/>
        </authorList>
    </citation>
    <scope>NUCLEOTIDE SEQUENCE [LARGE SCALE GENOMIC DNA]</scope>
    <source>
        <strain evidence="3">cv. O-4</strain>
    </source>
</reference>
<protein>
    <submittedName>
        <fullName evidence="2">Uncharacterized protein</fullName>
    </submittedName>
</protein>
<evidence type="ECO:0000313" key="2">
    <source>
        <dbReference type="EMBL" id="OMO57423.1"/>
    </source>
</evidence>
<keyword evidence="1" id="KW-0812">Transmembrane</keyword>
<dbReference type="Proteomes" id="UP000187203">
    <property type="component" value="Unassembled WGS sequence"/>
</dbReference>
<name>A0A1R3GH62_9ROSI</name>
<accession>A0A1R3GH62</accession>
<organism evidence="2 3">
    <name type="scientific">Corchorus olitorius</name>
    <dbReference type="NCBI Taxonomy" id="93759"/>
    <lineage>
        <taxon>Eukaryota</taxon>
        <taxon>Viridiplantae</taxon>
        <taxon>Streptophyta</taxon>
        <taxon>Embryophyta</taxon>
        <taxon>Tracheophyta</taxon>
        <taxon>Spermatophyta</taxon>
        <taxon>Magnoliopsida</taxon>
        <taxon>eudicotyledons</taxon>
        <taxon>Gunneridae</taxon>
        <taxon>Pentapetalae</taxon>
        <taxon>rosids</taxon>
        <taxon>malvids</taxon>
        <taxon>Malvales</taxon>
        <taxon>Malvaceae</taxon>
        <taxon>Grewioideae</taxon>
        <taxon>Apeibeae</taxon>
        <taxon>Corchorus</taxon>
    </lineage>
</organism>
<proteinExistence type="predicted"/>
<comment type="caution">
    <text evidence="2">The sequence shown here is derived from an EMBL/GenBank/DDBJ whole genome shotgun (WGS) entry which is preliminary data.</text>
</comment>
<evidence type="ECO:0000313" key="3">
    <source>
        <dbReference type="Proteomes" id="UP000187203"/>
    </source>
</evidence>
<dbReference type="EMBL" id="AWUE01022548">
    <property type="protein sequence ID" value="OMO57423.1"/>
    <property type="molecule type" value="Genomic_DNA"/>
</dbReference>